<organism evidence="3 4">
    <name type="scientific">Microbacterium invictum</name>
    <dbReference type="NCBI Taxonomy" id="515415"/>
    <lineage>
        <taxon>Bacteria</taxon>
        <taxon>Bacillati</taxon>
        <taxon>Actinomycetota</taxon>
        <taxon>Actinomycetes</taxon>
        <taxon>Micrococcales</taxon>
        <taxon>Microbacteriaceae</taxon>
        <taxon>Microbacterium</taxon>
    </lineage>
</organism>
<gene>
    <name evidence="3" type="ORF">BKA10_000899</name>
</gene>
<evidence type="ECO:0000313" key="4">
    <source>
        <dbReference type="Proteomes" id="UP000549113"/>
    </source>
</evidence>
<keyword evidence="1" id="KW-1133">Transmembrane helix</keyword>
<protein>
    <submittedName>
        <fullName evidence="3">LPXTG-motif cell wall-anchored protein</fullName>
    </submittedName>
</protein>
<evidence type="ECO:0000256" key="1">
    <source>
        <dbReference type="SAM" id="Phobius"/>
    </source>
</evidence>
<dbReference type="EMBL" id="JACIFH010000001">
    <property type="protein sequence ID" value="MBB4139105.1"/>
    <property type="molecule type" value="Genomic_DNA"/>
</dbReference>
<feature type="signal peptide" evidence="2">
    <location>
        <begin position="1"/>
        <end position="26"/>
    </location>
</feature>
<dbReference type="AlphaFoldDB" id="A0AA40SMR6"/>
<dbReference type="NCBIfam" id="TIGR01167">
    <property type="entry name" value="LPXTG_anchor"/>
    <property type="match status" value="1"/>
</dbReference>
<feature type="transmembrane region" description="Helical" evidence="1">
    <location>
        <begin position="195"/>
        <end position="215"/>
    </location>
</feature>
<dbReference type="RefSeq" id="WP_183498801.1">
    <property type="nucleotide sequence ID" value="NZ_BAABCO010000001.1"/>
</dbReference>
<sequence length="222" mass="22548">MNMRSIGAAAAVAALLILVAPAAASADVTAAARTVSADGADYVPDKPEEPSLAGSWAEAVCLRAAPWINFEVTLTDPDAQSTSNEAALVITDGAHRVSLQLGSLVSGRISGSVLWPGASVDGAGVGDGWPGWVYEDGEWLETAGNFAWTRGDIRAFFRVNPELEVPLAYPDESSGCAAPAGEVSSLAATGGSTAAILPIAGVAAAAVIVGVVVVVSRRRHRV</sequence>
<name>A0AA40SMR6_9MICO</name>
<feature type="chain" id="PRO_5041418455" evidence="2">
    <location>
        <begin position="27"/>
        <end position="222"/>
    </location>
</feature>
<keyword evidence="2" id="KW-0732">Signal</keyword>
<comment type="caution">
    <text evidence="3">The sequence shown here is derived from an EMBL/GenBank/DDBJ whole genome shotgun (WGS) entry which is preliminary data.</text>
</comment>
<keyword evidence="4" id="KW-1185">Reference proteome</keyword>
<evidence type="ECO:0000256" key="2">
    <source>
        <dbReference type="SAM" id="SignalP"/>
    </source>
</evidence>
<proteinExistence type="predicted"/>
<evidence type="ECO:0000313" key="3">
    <source>
        <dbReference type="EMBL" id="MBB4139105.1"/>
    </source>
</evidence>
<accession>A0AA40SMR6</accession>
<keyword evidence="1" id="KW-0812">Transmembrane</keyword>
<reference evidence="3 4" key="1">
    <citation type="submission" date="2020-08" db="EMBL/GenBank/DDBJ databases">
        <title>Sequencing the genomes of 1000 actinobacteria strains.</title>
        <authorList>
            <person name="Klenk H.-P."/>
        </authorList>
    </citation>
    <scope>NUCLEOTIDE SEQUENCE [LARGE SCALE GENOMIC DNA]</scope>
    <source>
        <strain evidence="3 4">DSM 19600</strain>
    </source>
</reference>
<dbReference type="Proteomes" id="UP000549113">
    <property type="component" value="Unassembled WGS sequence"/>
</dbReference>
<keyword evidence="1" id="KW-0472">Membrane</keyword>